<comment type="caution">
    <text evidence="1">The sequence shown here is derived from an EMBL/GenBank/DDBJ whole genome shotgun (WGS) entry which is preliminary data.</text>
</comment>
<dbReference type="Pfam" id="PF13469">
    <property type="entry name" value="Sulfotransfer_3"/>
    <property type="match status" value="1"/>
</dbReference>
<evidence type="ECO:0000313" key="2">
    <source>
        <dbReference type="Proteomes" id="UP000251956"/>
    </source>
</evidence>
<keyword evidence="2" id="KW-1185">Reference proteome</keyword>
<accession>A0A330GMX3</accession>
<sequence length="546" mass="61635">MSDIQRHKRPGGITARRLGALITPDMLPGDDGANINGPSLIKMPDWVPGRLGAYYLYFAHHNGTYIRLAYADALEGPWHIHPRGVLSLAECPFLKEHIASPDLHVDEQNRRIVLYFHGPTGNGGRAQTTFVATSADGLHFSPRANALGPSYARIFRHGHWWYGLFGTDVVTLCRSSDGLSGFETGPVLLQASRGRLPPRHVAVQQQGRWLRVFYTRKGDQPERIFYGTVDLSRGWRRWTVRERIELLRPGTDFEGADLPLRRSRTGPAEGRENALRDPAIFEEDGRVWLLYAAAGESGIALAEICPQTARPMSASRAVAALEDHTAHLAQAIGRVLDRKRPKQPNRIFIAGCARSGTTLTRDLMACFDDTYVLGGEAPFPVLIDLKRREANVVVKRTAESHELLSHLPAEIGLIYCVRHPFDVLTSQHPETMHVRRFHVTTERWEAEYDGLLRLRRAQPRRAIHYLRYEDLIAGPDAAQQAIADAFGLAARLRFSSDPNNPIRRSSLRKWERNEEFRTYLHTLPRSFLGRIEAFCREFGYDLPQAS</sequence>
<dbReference type="InterPro" id="IPR027417">
    <property type="entry name" value="P-loop_NTPase"/>
</dbReference>
<gene>
    <name evidence="1" type="ORF">DPM35_17525</name>
</gene>
<dbReference type="Gene3D" id="2.115.10.20">
    <property type="entry name" value="Glycosyl hydrolase domain, family 43"/>
    <property type="match status" value="1"/>
</dbReference>
<dbReference type="OrthoDB" id="1413930at2"/>
<name>A0A330GMX3_9HYPH</name>
<protein>
    <recommendedName>
        <fullName evidence="3">Sulfotransferase domain-containing protein</fullName>
    </recommendedName>
</protein>
<dbReference type="AlphaFoldDB" id="A0A330GMX3"/>
<dbReference type="EMBL" id="QMBQ01000005">
    <property type="protein sequence ID" value="RAZ74753.1"/>
    <property type="molecule type" value="Genomic_DNA"/>
</dbReference>
<proteinExistence type="predicted"/>
<dbReference type="SUPFAM" id="SSF52540">
    <property type="entry name" value="P-loop containing nucleoside triphosphate hydrolases"/>
    <property type="match status" value="1"/>
</dbReference>
<reference evidence="1 2" key="1">
    <citation type="submission" date="2018-07" db="EMBL/GenBank/DDBJ databases">
        <title>Diversity of Mesorhizobium strains in Brazil.</title>
        <authorList>
            <person name="Helene L.C.F."/>
            <person name="Dall'Agnol R."/>
            <person name="Delamuta J.R.M."/>
            <person name="Hungria M."/>
        </authorList>
    </citation>
    <scope>NUCLEOTIDE SEQUENCE [LARGE SCALE GENOMIC DNA]</scope>
    <source>
        <strain evidence="1 2">CNPSo 3140</strain>
    </source>
</reference>
<evidence type="ECO:0000313" key="1">
    <source>
        <dbReference type="EMBL" id="RAZ74753.1"/>
    </source>
</evidence>
<dbReference type="RefSeq" id="WP_112128554.1">
    <property type="nucleotide sequence ID" value="NZ_QMBQ01000005.1"/>
</dbReference>
<organism evidence="1 2">
    <name type="scientific">Mesorhizobium atlanticum</name>
    <dbReference type="NCBI Taxonomy" id="2233532"/>
    <lineage>
        <taxon>Bacteria</taxon>
        <taxon>Pseudomonadati</taxon>
        <taxon>Pseudomonadota</taxon>
        <taxon>Alphaproteobacteria</taxon>
        <taxon>Hyphomicrobiales</taxon>
        <taxon>Phyllobacteriaceae</taxon>
        <taxon>Mesorhizobium</taxon>
    </lineage>
</organism>
<dbReference type="Proteomes" id="UP000251956">
    <property type="component" value="Unassembled WGS sequence"/>
</dbReference>
<evidence type="ECO:0008006" key="3">
    <source>
        <dbReference type="Google" id="ProtNLM"/>
    </source>
</evidence>
<dbReference type="Gene3D" id="3.40.50.300">
    <property type="entry name" value="P-loop containing nucleotide triphosphate hydrolases"/>
    <property type="match status" value="1"/>
</dbReference>
<dbReference type="SUPFAM" id="SSF75005">
    <property type="entry name" value="Arabinanase/levansucrase/invertase"/>
    <property type="match status" value="1"/>
</dbReference>
<dbReference type="InterPro" id="IPR023296">
    <property type="entry name" value="Glyco_hydro_beta-prop_sf"/>
</dbReference>